<dbReference type="OrthoDB" id="9800594at2"/>
<evidence type="ECO:0000313" key="2">
    <source>
        <dbReference type="Proteomes" id="UP000427906"/>
    </source>
</evidence>
<protein>
    <submittedName>
        <fullName evidence="1">Uncharacterized protein</fullName>
    </submittedName>
</protein>
<dbReference type="KEGG" id="dalk:DSCA_32530"/>
<dbReference type="RefSeq" id="WP_155317374.1">
    <property type="nucleotide sequence ID" value="NZ_AP021874.1"/>
</dbReference>
<sequence length="170" mass="19487">MTAPLSAIPWNTPALWCEANASLADALRTHWSALAGNHRQARQARRLLESIFPRMDILCEQACPACTDVCCQRAWVWADFRDLLFFHLAGIPPPERQLLSQPGDHCRYAGPDGCRLERLQRPFVCTWYLCPAQMRHLRQTPAEMKKVSESLQLIKRLRREMEASFIEAVA</sequence>
<dbReference type="AlphaFoldDB" id="A0A5K7YLD5"/>
<reference evidence="1 2" key="1">
    <citation type="submission" date="2019-11" db="EMBL/GenBank/DDBJ databases">
        <title>Comparative genomics of hydrocarbon-degrading Desulfosarcina strains.</title>
        <authorList>
            <person name="Watanabe M."/>
            <person name="Kojima H."/>
            <person name="Fukui M."/>
        </authorList>
    </citation>
    <scope>NUCLEOTIDE SEQUENCE [LARGE SCALE GENOMIC DNA]</scope>
    <source>
        <strain evidence="1 2">PL12</strain>
    </source>
</reference>
<gene>
    <name evidence="1" type="ORF">DSCA_32530</name>
</gene>
<proteinExistence type="predicted"/>
<accession>A0A5K7YLD5</accession>
<dbReference type="EMBL" id="AP021874">
    <property type="protein sequence ID" value="BBO69323.1"/>
    <property type="molecule type" value="Genomic_DNA"/>
</dbReference>
<keyword evidence="2" id="KW-1185">Reference proteome</keyword>
<evidence type="ECO:0000313" key="1">
    <source>
        <dbReference type="EMBL" id="BBO69323.1"/>
    </source>
</evidence>
<organism evidence="1 2">
    <name type="scientific">Desulfosarcina alkanivorans</name>
    <dbReference type="NCBI Taxonomy" id="571177"/>
    <lineage>
        <taxon>Bacteria</taxon>
        <taxon>Pseudomonadati</taxon>
        <taxon>Thermodesulfobacteriota</taxon>
        <taxon>Desulfobacteria</taxon>
        <taxon>Desulfobacterales</taxon>
        <taxon>Desulfosarcinaceae</taxon>
        <taxon>Desulfosarcina</taxon>
    </lineage>
</organism>
<dbReference type="Proteomes" id="UP000427906">
    <property type="component" value="Chromosome"/>
</dbReference>
<name>A0A5K7YLD5_9BACT</name>